<feature type="region of interest" description="Disordered" evidence="18">
    <location>
        <begin position="487"/>
        <end position="765"/>
    </location>
</feature>
<keyword evidence="9" id="KW-0862">Zinc</keyword>
<feature type="compositionally biased region" description="Pro residues" evidence="18">
    <location>
        <begin position="723"/>
        <end position="734"/>
    </location>
</feature>
<feature type="region of interest" description="Disordered" evidence="18">
    <location>
        <begin position="1446"/>
        <end position="1469"/>
    </location>
</feature>
<feature type="domain" description="PHD-type" evidence="19">
    <location>
        <begin position="315"/>
        <end position="369"/>
    </location>
</feature>
<evidence type="ECO:0000256" key="4">
    <source>
        <dbReference type="ARBA" id="ARBA00022499"/>
    </source>
</evidence>
<dbReference type="PROSITE" id="PS51321">
    <property type="entry name" value="TFIIS_CENTRAL"/>
    <property type="match status" value="1"/>
</dbReference>
<feature type="compositionally biased region" description="Pro residues" evidence="18">
    <location>
        <begin position="1968"/>
        <end position="1982"/>
    </location>
</feature>
<dbReference type="Pfam" id="PF07744">
    <property type="entry name" value="SPOC"/>
    <property type="match status" value="1"/>
</dbReference>
<feature type="region of interest" description="Disordered" evidence="18">
    <location>
        <begin position="1"/>
        <end position="310"/>
    </location>
</feature>
<keyword evidence="7" id="KW-0479">Metal-binding</keyword>
<feature type="compositionally biased region" description="Basic and acidic residues" evidence="18">
    <location>
        <begin position="489"/>
        <end position="500"/>
    </location>
</feature>
<evidence type="ECO:0000256" key="16">
    <source>
        <dbReference type="ARBA" id="ARBA00083537"/>
    </source>
</evidence>
<reference evidence="21" key="2">
    <citation type="submission" date="2025-09" db="UniProtKB">
        <authorList>
            <consortium name="Ensembl"/>
        </authorList>
    </citation>
    <scope>IDENTIFICATION</scope>
</reference>
<feature type="compositionally biased region" description="Basic and acidic residues" evidence="18">
    <location>
        <begin position="220"/>
        <end position="235"/>
    </location>
</feature>
<feature type="compositionally biased region" description="Basic and acidic residues" evidence="18">
    <location>
        <begin position="589"/>
        <end position="613"/>
    </location>
</feature>
<evidence type="ECO:0000256" key="7">
    <source>
        <dbReference type="ARBA" id="ARBA00022723"/>
    </source>
</evidence>
<keyword evidence="10" id="KW-0832">Ubl conjugation</keyword>
<feature type="compositionally biased region" description="Pro residues" evidence="18">
    <location>
        <begin position="2019"/>
        <end position="2034"/>
    </location>
</feature>
<dbReference type="InterPro" id="IPR011011">
    <property type="entry name" value="Znf_FYVE_PHD"/>
</dbReference>
<dbReference type="InterPro" id="IPR019786">
    <property type="entry name" value="Zinc_finger_PHD-type_CS"/>
</dbReference>
<keyword evidence="4" id="KW-1017">Isopeptide bond</keyword>
<sequence length="2450" mass="268691">MEESVSSELAQAPEPEPSQDPVDTSSQEPTSVSGEVKDQKDQGDVSEDKVEDLDNSAKPSREFKKTWGFRRTTIAKREIPGEMAVETPEGKGAPVRRSGRQAKRTDKLEEFLVTVKRGRGTGRKSCPSRLEGGDPPSQTPTDAETASEASFDGNADAKIEEQKVASPEKKKRGRGRTRSAVKPKAGSVSDDGSSENEEKATIEVTTETQENVETAGSAGDGKDVEAKEEQAKDEVMKDEEGEEDCDKNKEKTSNESINRRPTRAVSKDSKRDTKPKVGVKLRNEKKEEEEEEDDDDDDEESSSSESDSDGYDPNALYCICRQKHNKRFMICCDRCEEWFHGDCVGISEARGRLMERNGEDYVCPNCYTQKGQVSKTGSSTAAAENGKRPVAGLRKSETGLATPSSTVAATTEEKASDDLGIKGRIEKATNPSGKKKIKIFQPVSAVEGSSLPKCIGPGCERDAFPDSVYCGNDCILKHAAAAMKTITTDGKDSKQKERGRPKAQKKTTNKTPNKRRSGTQRRSSNQGDEEESESGTEEDDDNDEDKHTEEHPPPPAMSSWSSDHNYIAVTPEKTSPISASVLNKTSAAQKDKEKEDNEEVKPEKETVSADKKPPASNVAPKSGKKSPGSKGTKAAAATTSPLPKGKTSAAPLSSGRELRKQPIPIQAKPKKPGPPIPPIPVLSPLGPPGSRHHVSGALRVGKSTFTIPKKQPQAGQKDSAEPGPSPNSRTPPSPVSSTQHSAPRPTQPTAPAASPQPPPNNQMRSNIRRSLTDILYKRVSDSDDLSMSESEVGKLAVSIEKEMFNLYMNTDNKYKNKYRSLMFNLKDPKNKGLFYRVVGGEISPFRLVRLSPEELLSKEMSDWRKEISESLDVSGRSQSGQPKSGSRQEGAPTHVDMEEAPPPMSDGDVCMPATSQSSHLGSAADSHEDTWPTSVPQASVSTGKGSSMPDIFSSMLKDTTAEHRAHLFDLNCKICTGQKLADDEPPSKKTKMSVPKKPEQYFKPKSEPRPSKFPADLPQVSSLSGLEAPMSDSTSVVEDPSSVFPVVQAPVPAVVPAVSSVTITRRDPRTAGHRSSVPQIVPDAVVPVVPANIPISVEPVVVEAKGPLPMPPPAPASIPRPVIPKPPPPEGETALFLSGQEMMWKGFINMHSVAKFVTKAYLVSGSFEHIKEDLPDTIHIGGRISPHTVWDYVGKLKTSLSKELSLIRFHPATEEEEVAYVSLFSYFSSRKRFGVVANSNKRIKDLYLIPLSSKDPLPAKLLPFDGPGLEPARPNLLLGLLICQKDKKRPGAPLENEEKRSKTLRDDETGLPKPSTTSKSEIKQDKVLRSSLDAISTTSPGTPPPLSASESSSSVSTVFSILSSVKAPGVSTSTGSNSPSSNISAASTASSTPLQTILKTLFGKKQDSDVSLSPSDQSAVDVSVPSVSLLDPIVKQFAITKGREVEVQDDRPYDPEEEYNPAVGYNTENTHDTTKVTAAVKQAEVNSVVDDVAYDPEDDSLFDDVDPSAKKLTEHQKVLEEKQTEEQKHEDPIQQIPETLISQPVTSLLANSQLLQLGKKVEELVVKSSAAPIINQRRDPRQSRDPRQASACRRQTSDSTEAEEESPLTTDKLSPQQGTATETSLTQACTVSDTQTAQLDTTEDTSVEEPSATTDLPLLQVTATLDSVQPAIQKPETSKSEEGGGSEEGSKTEEVPFLDTKSTEVSIPLLGEKIDPELVESYMEKELEEELKTKDEPIESEIKSFEEVWPNSASILKADKVSSIGQAVLKADQVSSIGKPIETTATTYYNISTISTSSTSLHLGVPQDVIQDNSSYMDSHSSHIQHIPTTNPANIPPPMSFPPPIGPPPILGPPPIQSPPPMTVPPPMHLPPPMSGPPPIQIPPIQGPPPPLGDSDHSQYPPPGSYPPFQNQWGGSSSQFDAAPRGPPPPNFTPRGLPLFQPMGQRGPPPQIFDNSMNSMPPQHIGPRGPPAGPLPPGPPPSFDGQRFNGPPPPFNFSAPRGPPLPFPGPPLNHFDNRAPPPSHFPGPRGPPPLHNIGDHGPPSNMSRGPGDQFEDGGNSYHQGLEKPQIPSQGPSFRGPLPNHFDGRRGPPGPSGEMSGQRFPPPNQFRGSPQHRGSFEEPRGTSSQDFERHRGPSVQQFGGPRGPPPGHYDKEPVGQPARFNYNDDTPGDVRDVRPVRGPLLPTPPEGPIPIQGRIGGHSPDTHRDDHWRRHSPEMRRRSCSSRDSSEPHNRPSRFDGGSRDRDASSRLSEERQRDLSEDRRRDRDREGGHGGRSWGWNREHEYDRGRERDRERDRSRERDRERGHTKEREREHSRERDRSKGRESDRYRDGDGDKRRDRDRDRDRGRERDQDRKDHDRDRAKNKDRERDRDRDRDSRDRRKERSRSRERERGKDRDRRDRVRERDKDRGKEKDRDRRDRSRSKEKKDDKKERSDSSRAKSTEFENPS</sequence>
<dbReference type="GO" id="GO:0006351">
    <property type="term" value="P:DNA-templated transcription"/>
    <property type="evidence" value="ECO:0007669"/>
    <property type="project" value="InterPro"/>
</dbReference>
<evidence type="ECO:0000256" key="2">
    <source>
        <dbReference type="ARBA" id="ARBA00022481"/>
    </source>
</evidence>
<feature type="compositionally biased region" description="Basic and acidic residues" evidence="18">
    <location>
        <begin position="2203"/>
        <end position="2220"/>
    </location>
</feature>
<proteinExistence type="predicted"/>
<evidence type="ECO:0000256" key="14">
    <source>
        <dbReference type="ARBA" id="ARBA00065323"/>
    </source>
</evidence>
<dbReference type="PANTHER" id="PTHR11477:SF13">
    <property type="entry name" value="DEATH-INDUCER OBLITERATOR 1"/>
    <property type="match status" value="1"/>
</dbReference>
<feature type="compositionally biased region" description="Basic residues" evidence="18">
    <location>
        <begin position="169"/>
        <end position="181"/>
    </location>
</feature>
<feature type="compositionally biased region" description="Basic and acidic residues" evidence="18">
    <location>
        <begin position="2427"/>
        <end position="2450"/>
    </location>
</feature>
<feature type="region of interest" description="Disordered" evidence="18">
    <location>
        <begin position="372"/>
        <end position="411"/>
    </location>
</feature>
<feature type="compositionally biased region" description="Polar residues" evidence="18">
    <location>
        <begin position="399"/>
        <end position="409"/>
    </location>
</feature>
<feature type="compositionally biased region" description="Basic and acidic residues" evidence="18">
    <location>
        <begin position="996"/>
        <end position="1010"/>
    </location>
</feature>
<dbReference type="Ensembl" id="ENSSRHT00000060932.1">
    <property type="protein sequence ID" value="ENSSRHP00000059278.1"/>
    <property type="gene ID" value="ENSSRHG00000029707.1"/>
</dbReference>
<keyword evidence="2" id="KW-0488">Methylation</keyword>
<evidence type="ECO:0000256" key="11">
    <source>
        <dbReference type="ARBA" id="ARBA00022990"/>
    </source>
</evidence>
<evidence type="ECO:0000256" key="12">
    <source>
        <dbReference type="ARBA" id="ARBA00023212"/>
    </source>
</evidence>
<dbReference type="InterPro" id="IPR019787">
    <property type="entry name" value="Znf_PHD-finger"/>
</dbReference>
<feature type="region of interest" description="Disordered" evidence="18">
    <location>
        <begin position="1367"/>
        <end position="1390"/>
    </location>
</feature>
<dbReference type="GO" id="GO:0005819">
    <property type="term" value="C:spindle"/>
    <property type="evidence" value="ECO:0007669"/>
    <property type="project" value="UniProtKB-SubCell"/>
</dbReference>
<keyword evidence="13" id="KW-0539">Nucleus</keyword>
<feature type="compositionally biased region" description="Basic residues" evidence="18">
    <location>
        <begin position="501"/>
        <end position="519"/>
    </location>
</feature>
<evidence type="ECO:0000256" key="3">
    <source>
        <dbReference type="ARBA" id="ARBA00022490"/>
    </source>
</evidence>
<dbReference type="Gene3D" id="3.30.40.10">
    <property type="entry name" value="Zinc/RING finger domain, C3HC4 (zinc finger)"/>
    <property type="match status" value="1"/>
</dbReference>
<feature type="compositionally biased region" description="Basic and acidic residues" evidence="18">
    <location>
        <begin position="155"/>
        <end position="168"/>
    </location>
</feature>
<keyword evidence="12" id="KW-0206">Cytoskeleton</keyword>
<feature type="region of interest" description="Disordered" evidence="18">
    <location>
        <begin position="867"/>
        <end position="947"/>
    </location>
</feature>
<evidence type="ECO:0000313" key="22">
    <source>
        <dbReference type="Proteomes" id="UP000472270"/>
    </source>
</evidence>
<feature type="domain" description="TFIIS central" evidence="20">
    <location>
        <begin position="763"/>
        <end position="883"/>
    </location>
</feature>
<evidence type="ECO:0000256" key="15">
    <source>
        <dbReference type="ARBA" id="ARBA00070872"/>
    </source>
</evidence>
<feature type="compositionally biased region" description="Polar residues" evidence="18">
    <location>
        <begin position="931"/>
        <end position="945"/>
    </location>
</feature>
<dbReference type="InterPro" id="IPR036575">
    <property type="entry name" value="TFIIS_cen_dom_sf"/>
</dbReference>
<feature type="compositionally biased region" description="Basic and acidic residues" evidence="18">
    <location>
        <begin position="265"/>
        <end position="286"/>
    </location>
</feature>
<dbReference type="Gene3D" id="1.10.472.30">
    <property type="entry name" value="Transcription elongation factor S-II, central domain"/>
    <property type="match status" value="1"/>
</dbReference>
<evidence type="ECO:0000256" key="6">
    <source>
        <dbReference type="ARBA" id="ARBA00022703"/>
    </source>
</evidence>
<evidence type="ECO:0000256" key="13">
    <source>
        <dbReference type="ARBA" id="ARBA00023242"/>
    </source>
</evidence>
<feature type="compositionally biased region" description="Polar residues" evidence="18">
    <location>
        <begin position="372"/>
        <end position="382"/>
    </location>
</feature>
<evidence type="ECO:0000256" key="18">
    <source>
        <dbReference type="SAM" id="MobiDB-lite"/>
    </source>
</evidence>
<feature type="compositionally biased region" description="Basic and acidic residues" evidence="18">
    <location>
        <begin position="1576"/>
        <end position="1587"/>
    </location>
</feature>
<dbReference type="SUPFAM" id="SSF57903">
    <property type="entry name" value="FYVE/PHD zinc finger"/>
    <property type="match status" value="1"/>
</dbReference>
<dbReference type="InterPro" id="IPR003618">
    <property type="entry name" value="TFIIS_cen_dom"/>
</dbReference>
<dbReference type="InterPro" id="IPR012921">
    <property type="entry name" value="SPOC_C"/>
</dbReference>
<keyword evidence="5" id="KW-0597">Phosphoprotein</keyword>
<comment type="subcellular location">
    <subcellularLocation>
        <location evidence="1">Cytoplasm</location>
        <location evidence="1">Cytoskeleton</location>
        <location evidence="1">Spindle</location>
    </subcellularLocation>
</comment>
<feature type="compositionally biased region" description="Pro residues" evidence="18">
    <location>
        <begin position="1990"/>
        <end position="2011"/>
    </location>
</feature>
<keyword evidence="8 17" id="KW-0863">Zinc-finger</keyword>
<dbReference type="FunFam" id="3.30.40.10:FF:000225">
    <property type="entry name" value="Death-inducer obliterator 1"/>
    <property type="match status" value="1"/>
</dbReference>
<comment type="subunit">
    <text evidence="14">Interacts specifically (via PHD-type zinc finger) with histone H3 that is trimethylated at 'Lys-4' (H3K4me3), histone phosphorylation at 'Thr-3' or 'Thr-6' disrupts this binding and promotes translocation of DIDO1 from chromatin to the mitotic spindle during mitosis.</text>
</comment>
<evidence type="ECO:0000256" key="9">
    <source>
        <dbReference type="ARBA" id="ARBA00022833"/>
    </source>
</evidence>
<feature type="compositionally biased region" description="Acidic residues" evidence="18">
    <location>
        <begin position="527"/>
        <end position="543"/>
    </location>
</feature>
<dbReference type="Proteomes" id="UP000472270">
    <property type="component" value="Unassembled WGS sequence"/>
</dbReference>
<keyword evidence="6" id="KW-0053">Apoptosis</keyword>
<feature type="compositionally biased region" description="Basic and acidic residues" evidence="18">
    <location>
        <begin position="1676"/>
        <end position="1694"/>
    </location>
</feature>
<evidence type="ECO:0000256" key="10">
    <source>
        <dbReference type="ARBA" id="ARBA00022843"/>
    </source>
</evidence>
<dbReference type="SUPFAM" id="SSF46942">
    <property type="entry name" value="Elongation factor TFIIS domain 2"/>
    <property type="match status" value="1"/>
</dbReference>
<dbReference type="PANTHER" id="PTHR11477">
    <property type="entry name" value="TRANSCRIPTION FACTOR S-II ZINC FINGER DOMAIN-CONTAINING PROTEIN"/>
    <property type="match status" value="1"/>
</dbReference>
<dbReference type="GO" id="GO:0097190">
    <property type="term" value="P:apoptotic signaling pathway"/>
    <property type="evidence" value="ECO:0007669"/>
    <property type="project" value="InterPro"/>
</dbReference>
<evidence type="ECO:0000256" key="1">
    <source>
        <dbReference type="ARBA" id="ARBA00004186"/>
    </source>
</evidence>
<evidence type="ECO:0000313" key="21">
    <source>
        <dbReference type="Ensembl" id="ENSSRHP00000059278.1"/>
    </source>
</evidence>
<accession>A0A673K151</accession>
<dbReference type="InterPro" id="IPR013083">
    <property type="entry name" value="Znf_RING/FYVE/PHD"/>
</dbReference>
<feature type="region of interest" description="Disordered" evidence="18">
    <location>
        <begin position="978"/>
        <end position="1034"/>
    </location>
</feature>
<keyword evidence="3" id="KW-0963">Cytoplasm</keyword>
<feature type="compositionally biased region" description="Basic and acidic residues" evidence="18">
    <location>
        <begin position="1296"/>
        <end position="1310"/>
    </location>
</feature>
<evidence type="ECO:0000256" key="8">
    <source>
        <dbReference type="ARBA" id="ARBA00022771"/>
    </source>
</evidence>
<feature type="compositionally biased region" description="Acidic residues" evidence="18">
    <location>
        <begin position="236"/>
        <end position="245"/>
    </location>
</feature>
<feature type="compositionally biased region" description="Basic and acidic residues" evidence="18">
    <location>
        <begin position="2227"/>
        <end position="2273"/>
    </location>
</feature>
<dbReference type="InterPro" id="IPR001965">
    <property type="entry name" value="Znf_PHD"/>
</dbReference>
<dbReference type="Pfam" id="PF07500">
    <property type="entry name" value="TFIIS_M"/>
    <property type="match status" value="1"/>
</dbReference>
<feature type="region of interest" description="Disordered" evidence="18">
    <location>
        <begin position="1812"/>
        <end position="2450"/>
    </location>
</feature>
<feature type="compositionally biased region" description="Basic and acidic residues" evidence="18">
    <location>
        <begin position="35"/>
        <end position="48"/>
    </location>
</feature>
<name>A0A673K151_9TELE</name>
<dbReference type="PROSITE" id="PS01359">
    <property type="entry name" value="ZF_PHD_1"/>
    <property type="match status" value="1"/>
</dbReference>
<keyword evidence="22" id="KW-1185">Reference proteome</keyword>
<dbReference type="SMART" id="SM00510">
    <property type="entry name" value="TFS2M"/>
    <property type="match status" value="1"/>
</dbReference>
<feature type="compositionally biased region" description="Polar residues" evidence="18">
    <location>
        <begin position="875"/>
        <end position="887"/>
    </location>
</feature>
<feature type="compositionally biased region" description="Polar residues" evidence="18">
    <location>
        <begin position="1812"/>
        <end position="1824"/>
    </location>
</feature>
<dbReference type="GO" id="GO:0008270">
    <property type="term" value="F:zinc ion binding"/>
    <property type="evidence" value="ECO:0007669"/>
    <property type="project" value="UniProtKB-KW"/>
</dbReference>
<dbReference type="GO" id="GO:0005634">
    <property type="term" value="C:nucleus"/>
    <property type="evidence" value="ECO:0007669"/>
    <property type="project" value="TreeGrafter"/>
</dbReference>
<gene>
    <name evidence="21" type="primary">dido1</name>
</gene>
<evidence type="ECO:0000259" key="19">
    <source>
        <dbReference type="PROSITE" id="PS50016"/>
    </source>
</evidence>
<evidence type="ECO:0000256" key="17">
    <source>
        <dbReference type="PROSITE-ProRule" id="PRU00146"/>
    </source>
</evidence>
<dbReference type="PROSITE" id="PS50016">
    <property type="entry name" value="ZF_PHD_2"/>
    <property type="match status" value="1"/>
</dbReference>
<dbReference type="SMART" id="SM00249">
    <property type="entry name" value="PHD"/>
    <property type="match status" value="1"/>
</dbReference>
<reference evidence="21" key="1">
    <citation type="submission" date="2025-08" db="UniProtKB">
        <authorList>
            <consortium name="Ensembl"/>
        </authorList>
    </citation>
    <scope>IDENTIFICATION</scope>
</reference>
<feature type="compositionally biased region" description="Pro residues" evidence="18">
    <location>
        <begin position="1834"/>
        <end position="1892"/>
    </location>
</feature>
<feature type="compositionally biased region" description="Basic and acidic residues" evidence="18">
    <location>
        <begin position="2117"/>
        <end position="2134"/>
    </location>
</feature>
<feature type="compositionally biased region" description="Low complexity" evidence="18">
    <location>
        <begin position="619"/>
        <end position="641"/>
    </location>
</feature>
<evidence type="ECO:0000259" key="20">
    <source>
        <dbReference type="PROSITE" id="PS51321"/>
    </source>
</evidence>
<dbReference type="Pfam" id="PF00628">
    <property type="entry name" value="PHD"/>
    <property type="match status" value="1"/>
</dbReference>
<dbReference type="FunFam" id="1.10.472.30:FF:000002">
    <property type="entry name" value="Death-inducer obliterator 1"/>
    <property type="match status" value="1"/>
</dbReference>
<feature type="compositionally biased region" description="Low complexity" evidence="18">
    <location>
        <begin position="741"/>
        <end position="753"/>
    </location>
</feature>
<feature type="compositionally biased region" description="Polar residues" evidence="18">
    <location>
        <begin position="1607"/>
        <end position="1640"/>
    </location>
</feature>
<feature type="compositionally biased region" description="Pro residues" evidence="18">
    <location>
        <begin position="672"/>
        <end position="687"/>
    </location>
</feature>
<feature type="compositionally biased region" description="Low complexity" evidence="18">
    <location>
        <begin position="202"/>
        <end position="214"/>
    </location>
</feature>
<feature type="compositionally biased region" description="Acidic residues" evidence="18">
    <location>
        <begin position="287"/>
        <end position="310"/>
    </location>
</feature>
<feature type="compositionally biased region" description="Polar residues" evidence="18">
    <location>
        <begin position="1908"/>
        <end position="1920"/>
    </location>
</feature>
<protein>
    <recommendedName>
        <fullName evidence="15">Death-inducer obliterator 1</fullName>
    </recommendedName>
    <alternativeName>
        <fullName evidence="16">Death-associated transcription factor 1</fullName>
    </alternativeName>
</protein>
<feature type="region of interest" description="Disordered" evidence="18">
    <location>
        <begin position="1289"/>
        <end position="1327"/>
    </location>
</feature>
<keyword evidence="11" id="KW-0007">Acetylation</keyword>
<feature type="compositionally biased region" description="Polar residues" evidence="18">
    <location>
        <begin position="139"/>
        <end position="148"/>
    </location>
</feature>
<feature type="region of interest" description="Disordered" evidence="18">
    <location>
        <begin position="1575"/>
        <end position="1696"/>
    </location>
</feature>
<feature type="compositionally biased region" description="Basic and acidic residues" evidence="18">
    <location>
        <begin position="2281"/>
        <end position="2421"/>
    </location>
</feature>
<dbReference type="CDD" id="cd15639">
    <property type="entry name" value="PHD_DIDO1_like"/>
    <property type="match status" value="1"/>
</dbReference>
<evidence type="ECO:0000256" key="5">
    <source>
        <dbReference type="ARBA" id="ARBA00022553"/>
    </source>
</evidence>
<organism evidence="21 22">
    <name type="scientific">Sinocyclocheilus rhinocerous</name>
    <dbReference type="NCBI Taxonomy" id="307959"/>
    <lineage>
        <taxon>Eukaryota</taxon>
        <taxon>Metazoa</taxon>
        <taxon>Chordata</taxon>
        <taxon>Craniata</taxon>
        <taxon>Vertebrata</taxon>
        <taxon>Euteleostomi</taxon>
        <taxon>Actinopterygii</taxon>
        <taxon>Neopterygii</taxon>
        <taxon>Teleostei</taxon>
        <taxon>Ostariophysi</taxon>
        <taxon>Cypriniformes</taxon>
        <taxon>Cyprinidae</taxon>
        <taxon>Cyprininae</taxon>
        <taxon>Sinocyclocheilus</taxon>
    </lineage>
</organism>
<feature type="compositionally biased region" description="Polar residues" evidence="18">
    <location>
        <begin position="21"/>
        <end position="33"/>
    </location>
</feature>
<dbReference type="InterPro" id="IPR033082">
    <property type="entry name" value="DIDO1_PHD"/>
</dbReference>
<feature type="compositionally biased region" description="Polar residues" evidence="18">
    <location>
        <begin position="572"/>
        <end position="588"/>
    </location>
</feature>